<keyword evidence="1" id="KW-0863">Zinc-finger</keyword>
<dbReference type="InterPro" id="IPR001841">
    <property type="entry name" value="Znf_RING"/>
</dbReference>
<evidence type="ECO:0000256" key="1">
    <source>
        <dbReference type="PROSITE-ProRule" id="PRU00175"/>
    </source>
</evidence>
<dbReference type="GeneID" id="8244812"/>
<proteinExistence type="predicted"/>
<gene>
    <name evidence="4" type="ORF">MICPUN_101390</name>
</gene>
<organism evidence="4 5">
    <name type="scientific">Micromonas commoda (strain RCC299 / NOUM17 / CCMP2709)</name>
    <name type="common">Picoplanktonic green alga</name>
    <dbReference type="NCBI Taxonomy" id="296587"/>
    <lineage>
        <taxon>Eukaryota</taxon>
        <taxon>Viridiplantae</taxon>
        <taxon>Chlorophyta</taxon>
        <taxon>Mamiellophyceae</taxon>
        <taxon>Mamiellales</taxon>
        <taxon>Mamiellaceae</taxon>
        <taxon>Micromonas</taxon>
    </lineage>
</organism>
<protein>
    <recommendedName>
        <fullName evidence="3">RING-type domain-containing protein</fullName>
    </recommendedName>
</protein>
<dbReference type="OrthoDB" id="515079at2759"/>
<dbReference type="AlphaFoldDB" id="C1EA18"/>
<feature type="region of interest" description="Disordered" evidence="2">
    <location>
        <begin position="1"/>
        <end position="26"/>
    </location>
</feature>
<feature type="domain" description="RING-type" evidence="3">
    <location>
        <begin position="288"/>
        <end position="329"/>
    </location>
</feature>
<evidence type="ECO:0000313" key="4">
    <source>
        <dbReference type="EMBL" id="ACO64779.1"/>
    </source>
</evidence>
<dbReference type="eggNOG" id="KOG0800">
    <property type="taxonomic scope" value="Eukaryota"/>
</dbReference>
<dbReference type="GO" id="GO:0008270">
    <property type="term" value="F:zinc ion binding"/>
    <property type="evidence" value="ECO:0007669"/>
    <property type="project" value="UniProtKB-KW"/>
</dbReference>
<reference evidence="4 5" key="1">
    <citation type="journal article" date="2009" name="Science">
        <title>Green evolution and dynamic adaptations revealed by genomes of the marine picoeukaryotes Micromonas.</title>
        <authorList>
            <person name="Worden A.Z."/>
            <person name="Lee J.H."/>
            <person name="Mock T."/>
            <person name="Rouze P."/>
            <person name="Simmons M.P."/>
            <person name="Aerts A.L."/>
            <person name="Allen A.E."/>
            <person name="Cuvelier M.L."/>
            <person name="Derelle E."/>
            <person name="Everett M.V."/>
            <person name="Foulon E."/>
            <person name="Grimwood J."/>
            <person name="Gundlach H."/>
            <person name="Henrissat B."/>
            <person name="Napoli C."/>
            <person name="McDonald S.M."/>
            <person name="Parker M.S."/>
            <person name="Rombauts S."/>
            <person name="Salamov A."/>
            <person name="Von Dassow P."/>
            <person name="Badger J.H."/>
            <person name="Coutinho P.M."/>
            <person name="Demir E."/>
            <person name="Dubchak I."/>
            <person name="Gentemann C."/>
            <person name="Eikrem W."/>
            <person name="Gready J.E."/>
            <person name="John U."/>
            <person name="Lanier W."/>
            <person name="Lindquist E.A."/>
            <person name="Lucas S."/>
            <person name="Mayer K.F."/>
            <person name="Moreau H."/>
            <person name="Not F."/>
            <person name="Otillar R."/>
            <person name="Panaud O."/>
            <person name="Pangilinan J."/>
            <person name="Paulsen I."/>
            <person name="Piegu B."/>
            <person name="Poliakov A."/>
            <person name="Robbens S."/>
            <person name="Schmutz J."/>
            <person name="Toulza E."/>
            <person name="Wyss T."/>
            <person name="Zelensky A."/>
            <person name="Zhou K."/>
            <person name="Armbrust E.V."/>
            <person name="Bhattacharya D."/>
            <person name="Goodenough U.W."/>
            <person name="Van de Peer Y."/>
            <person name="Grigoriev I.V."/>
        </authorList>
    </citation>
    <scope>NUCLEOTIDE SEQUENCE [LARGE SCALE GENOMIC DNA]</scope>
    <source>
        <strain evidence="5">RCC299 / NOUM17</strain>
    </source>
</reference>
<feature type="compositionally biased region" description="Basic residues" evidence="2">
    <location>
        <begin position="189"/>
        <end position="203"/>
    </location>
</feature>
<dbReference type="EMBL" id="CP001328">
    <property type="protein sequence ID" value="ACO64779.1"/>
    <property type="molecule type" value="Genomic_DNA"/>
</dbReference>
<feature type="compositionally biased region" description="Pro residues" evidence="2">
    <location>
        <begin position="12"/>
        <end position="26"/>
    </location>
</feature>
<accession>C1EA18</accession>
<dbReference type="PANTHER" id="PTHR45676:SF41">
    <property type="entry name" value="RING-H2 FINGER PROTEIN ATL66"/>
    <property type="match status" value="1"/>
</dbReference>
<dbReference type="Gene3D" id="3.30.40.10">
    <property type="entry name" value="Zinc/RING finger domain, C3HC4 (zinc finger)"/>
    <property type="match status" value="1"/>
</dbReference>
<dbReference type="PANTHER" id="PTHR45676">
    <property type="entry name" value="RING-H2 FINGER PROTEIN ATL51-RELATED"/>
    <property type="match status" value="1"/>
</dbReference>
<dbReference type="Proteomes" id="UP000002009">
    <property type="component" value="Chromosome 7"/>
</dbReference>
<dbReference type="RefSeq" id="XP_002503521.1">
    <property type="nucleotide sequence ID" value="XM_002503475.1"/>
</dbReference>
<keyword evidence="1" id="KW-0479">Metal-binding</keyword>
<dbReference type="KEGG" id="mis:MICPUN_101390"/>
<evidence type="ECO:0000313" key="5">
    <source>
        <dbReference type="Proteomes" id="UP000002009"/>
    </source>
</evidence>
<keyword evidence="5" id="KW-1185">Reference proteome</keyword>
<dbReference type="STRING" id="296587.C1EA18"/>
<name>C1EA18_MICCC</name>
<dbReference type="PROSITE" id="PS50089">
    <property type="entry name" value="ZF_RING_2"/>
    <property type="match status" value="1"/>
</dbReference>
<feature type="compositionally biased region" description="Acidic residues" evidence="2">
    <location>
        <begin position="95"/>
        <end position="115"/>
    </location>
</feature>
<evidence type="ECO:0000259" key="3">
    <source>
        <dbReference type="PROSITE" id="PS50089"/>
    </source>
</evidence>
<sequence>MTFTYRLTPAWMNPPSPSPPPSPPEPRWWDRSGVVKGREEDLGSSVLLWILLAIPALLLLHCCLVRGCFCYDDVESPRRTRGRLRARRRRLRRDDDDDDDDPEDPDDSDVSDGDSVEPVSPAAWDGPTRSHRSGALAPFDARAAHPATFTDDNIHEWRALAMERARARAGAPTRPSPLRPTNGGTTRQARTRSHPNGHRRVSPRSRSENELADLSNPDEDDDREPGPMSGRAMATLPRCFVGDARWRGLRGLAPVGQSNEGVEQGAAATTTDAAAAAAAEAFEDVEMCLVCTDDCEPGDELIVLTCHHSFHADCIKRWLKVNAVCPACRARVTRVSGRERAALWRSRWGLDDEGDWGGDGVGDRGGEGEEIVVNVVG</sequence>
<dbReference type="InterPro" id="IPR013083">
    <property type="entry name" value="Znf_RING/FYVE/PHD"/>
</dbReference>
<dbReference type="OMA" id="SICCEET"/>
<evidence type="ECO:0000256" key="2">
    <source>
        <dbReference type="SAM" id="MobiDB-lite"/>
    </source>
</evidence>
<feature type="region of interest" description="Disordered" evidence="2">
    <location>
        <begin position="87"/>
        <end position="134"/>
    </location>
</feature>
<dbReference type="InParanoid" id="C1EA18"/>
<dbReference type="SMART" id="SM00184">
    <property type="entry name" value="RING"/>
    <property type="match status" value="1"/>
</dbReference>
<dbReference type="SUPFAM" id="SSF57850">
    <property type="entry name" value="RING/U-box"/>
    <property type="match status" value="1"/>
</dbReference>
<keyword evidence="1" id="KW-0862">Zinc</keyword>
<feature type="region of interest" description="Disordered" evidence="2">
    <location>
        <begin position="164"/>
        <end position="234"/>
    </location>
</feature>
<dbReference type="Pfam" id="PF13639">
    <property type="entry name" value="zf-RING_2"/>
    <property type="match status" value="1"/>
</dbReference>